<evidence type="ECO:0000256" key="4">
    <source>
        <dbReference type="ARBA" id="ARBA00022475"/>
    </source>
</evidence>
<keyword evidence="3 10" id="KW-0813">Transport</keyword>
<name>A0A4R2TG70_9FIRM</name>
<evidence type="ECO:0000256" key="6">
    <source>
        <dbReference type="ARBA" id="ARBA00022927"/>
    </source>
</evidence>
<dbReference type="Proteomes" id="UP000295504">
    <property type="component" value="Unassembled WGS sequence"/>
</dbReference>
<evidence type="ECO:0000256" key="8">
    <source>
        <dbReference type="ARBA" id="ARBA00023010"/>
    </source>
</evidence>
<comment type="similarity">
    <text evidence="2 10">Belongs to the SecG family.</text>
</comment>
<sequence length="75" mass="7723">MRTVLMVVQLIVSIILIVTILLQSGKSAGLSGSIAGGSEQMYGGKARGYEAMLSKLTAVSAAVFIIVALALVTIQ</sequence>
<protein>
    <recommendedName>
        <fullName evidence="10">Protein-export membrane protein SecG</fullName>
    </recommendedName>
</protein>
<evidence type="ECO:0000256" key="3">
    <source>
        <dbReference type="ARBA" id="ARBA00022448"/>
    </source>
</evidence>
<comment type="subcellular location">
    <subcellularLocation>
        <location evidence="1 10">Cell membrane</location>
        <topology evidence="1 10">Multi-pass membrane protein</topology>
    </subcellularLocation>
</comment>
<dbReference type="GO" id="GO:0005886">
    <property type="term" value="C:plasma membrane"/>
    <property type="evidence" value="ECO:0007669"/>
    <property type="project" value="UniProtKB-SubCell"/>
</dbReference>
<dbReference type="PRINTS" id="PR01651">
    <property type="entry name" value="SECGEXPORT"/>
</dbReference>
<keyword evidence="12" id="KW-1185">Reference proteome</keyword>
<dbReference type="GO" id="GO:0015450">
    <property type="term" value="F:protein-transporting ATPase activity"/>
    <property type="evidence" value="ECO:0007669"/>
    <property type="project" value="UniProtKB-UniRule"/>
</dbReference>
<evidence type="ECO:0000256" key="5">
    <source>
        <dbReference type="ARBA" id="ARBA00022692"/>
    </source>
</evidence>
<accession>A0A4R2TG70</accession>
<evidence type="ECO:0000256" key="7">
    <source>
        <dbReference type="ARBA" id="ARBA00022989"/>
    </source>
</evidence>
<dbReference type="PANTHER" id="PTHR34182">
    <property type="entry name" value="PROTEIN-EXPORT MEMBRANE PROTEIN SECG"/>
    <property type="match status" value="1"/>
</dbReference>
<dbReference type="GO" id="GO:0065002">
    <property type="term" value="P:intracellular protein transmembrane transport"/>
    <property type="evidence" value="ECO:0007669"/>
    <property type="project" value="TreeGrafter"/>
</dbReference>
<dbReference type="AlphaFoldDB" id="A0A4R2TG70"/>
<evidence type="ECO:0000256" key="2">
    <source>
        <dbReference type="ARBA" id="ARBA00008445"/>
    </source>
</evidence>
<dbReference type="InterPro" id="IPR004692">
    <property type="entry name" value="SecG"/>
</dbReference>
<keyword evidence="7 10" id="KW-1133">Transmembrane helix</keyword>
<dbReference type="RefSeq" id="WP_132848543.1">
    <property type="nucleotide sequence ID" value="NZ_CP058648.1"/>
</dbReference>
<keyword evidence="9 10" id="KW-0472">Membrane</keyword>
<dbReference type="NCBIfam" id="TIGR00810">
    <property type="entry name" value="secG"/>
    <property type="match status" value="1"/>
</dbReference>
<keyword evidence="5 10" id="KW-0812">Transmembrane</keyword>
<dbReference type="Pfam" id="PF03840">
    <property type="entry name" value="SecG"/>
    <property type="match status" value="1"/>
</dbReference>
<proteinExistence type="inferred from homology"/>
<comment type="caution">
    <text evidence="10">Lacks conserved residue(s) required for the propagation of feature annotation.</text>
</comment>
<keyword evidence="4 10" id="KW-1003">Cell membrane</keyword>
<gene>
    <name evidence="11" type="ORF">EDD79_101821</name>
</gene>
<evidence type="ECO:0000256" key="1">
    <source>
        <dbReference type="ARBA" id="ARBA00004651"/>
    </source>
</evidence>
<organism evidence="11 12">
    <name type="scientific">Serpentinicella alkaliphila</name>
    <dbReference type="NCBI Taxonomy" id="1734049"/>
    <lineage>
        <taxon>Bacteria</taxon>
        <taxon>Bacillati</taxon>
        <taxon>Bacillota</taxon>
        <taxon>Clostridia</taxon>
        <taxon>Peptostreptococcales</taxon>
        <taxon>Natronincolaceae</taxon>
        <taxon>Serpentinicella</taxon>
    </lineage>
</organism>
<keyword evidence="6 10" id="KW-0653">Protein transport</keyword>
<evidence type="ECO:0000313" key="11">
    <source>
        <dbReference type="EMBL" id="TCQ02141.1"/>
    </source>
</evidence>
<dbReference type="GO" id="GO:0043952">
    <property type="term" value="P:protein transport by the Sec complex"/>
    <property type="evidence" value="ECO:0007669"/>
    <property type="project" value="TreeGrafter"/>
</dbReference>
<dbReference type="PANTHER" id="PTHR34182:SF1">
    <property type="entry name" value="PROTEIN-EXPORT MEMBRANE PROTEIN SECG"/>
    <property type="match status" value="1"/>
</dbReference>
<comment type="caution">
    <text evidence="11">The sequence shown here is derived from an EMBL/GenBank/DDBJ whole genome shotgun (WGS) entry which is preliminary data.</text>
</comment>
<evidence type="ECO:0000256" key="9">
    <source>
        <dbReference type="ARBA" id="ARBA00023136"/>
    </source>
</evidence>
<keyword evidence="8 10" id="KW-0811">Translocation</keyword>
<feature type="transmembrane region" description="Helical" evidence="10">
    <location>
        <begin position="51"/>
        <end position="74"/>
    </location>
</feature>
<dbReference type="EMBL" id="SLYC01000018">
    <property type="protein sequence ID" value="TCQ02141.1"/>
    <property type="molecule type" value="Genomic_DNA"/>
</dbReference>
<dbReference type="GO" id="GO:0009306">
    <property type="term" value="P:protein secretion"/>
    <property type="evidence" value="ECO:0007669"/>
    <property type="project" value="UniProtKB-UniRule"/>
</dbReference>
<comment type="function">
    <text evidence="10">Involved in protein export. Participates in an early event of protein translocation.</text>
</comment>
<evidence type="ECO:0000256" key="10">
    <source>
        <dbReference type="RuleBase" id="RU365087"/>
    </source>
</evidence>
<reference evidence="11 12" key="1">
    <citation type="submission" date="2019-03" db="EMBL/GenBank/DDBJ databases">
        <title>Genomic Encyclopedia of Type Strains, Phase IV (KMG-IV): sequencing the most valuable type-strain genomes for metagenomic binning, comparative biology and taxonomic classification.</title>
        <authorList>
            <person name="Goeker M."/>
        </authorList>
    </citation>
    <scope>NUCLEOTIDE SEQUENCE [LARGE SCALE GENOMIC DNA]</scope>
    <source>
        <strain evidence="11 12">DSM 100013</strain>
    </source>
</reference>
<evidence type="ECO:0000313" key="12">
    <source>
        <dbReference type="Proteomes" id="UP000295504"/>
    </source>
</evidence>